<dbReference type="SUPFAM" id="SSF51735">
    <property type="entry name" value="NAD(P)-binding Rossmann-fold domains"/>
    <property type="match status" value="1"/>
</dbReference>
<dbReference type="InterPro" id="IPR016040">
    <property type="entry name" value="NAD(P)-bd_dom"/>
</dbReference>
<organism evidence="2 3">
    <name type="scientific">Testicularia cyperi</name>
    <dbReference type="NCBI Taxonomy" id="1882483"/>
    <lineage>
        <taxon>Eukaryota</taxon>
        <taxon>Fungi</taxon>
        <taxon>Dikarya</taxon>
        <taxon>Basidiomycota</taxon>
        <taxon>Ustilaginomycotina</taxon>
        <taxon>Ustilaginomycetes</taxon>
        <taxon>Ustilaginales</taxon>
        <taxon>Anthracoideaceae</taxon>
        <taxon>Testicularia</taxon>
    </lineage>
</organism>
<dbReference type="Proteomes" id="UP000246740">
    <property type="component" value="Unassembled WGS sequence"/>
</dbReference>
<accession>A0A317XKD4</accession>
<dbReference type="InParanoid" id="A0A317XKD4"/>
<dbReference type="InterPro" id="IPR036291">
    <property type="entry name" value="NAD(P)-bd_dom_sf"/>
</dbReference>
<sequence length="260" mass="27889">MASKPISIFIVGGHGKVALQFTKQAASRGHKVFSMIRQPEHASDLPTGSSADPVQPVVASLEQSSVSDLASLFQKHSPQVILFSAGAGGKGGAERTKAVDELGAIKVFDAIEESGIAKHDDFRRFLLVSAVDVRDTSKPPPSWYKKEDLEVSDRMRKVLGPYMEVNNADKNLSQRTSFPWFVLRPGTLLEEPGTGKVALGDRQSLDHKIPREDVAATLLAVAELPKGQADGLMLNLLSGSSDVSTAVQQAVQRASTDFLG</sequence>
<evidence type="ECO:0000259" key="1">
    <source>
        <dbReference type="Pfam" id="PF13460"/>
    </source>
</evidence>
<feature type="domain" description="NAD(P)-binding" evidence="1">
    <location>
        <begin position="12"/>
        <end position="223"/>
    </location>
</feature>
<evidence type="ECO:0000313" key="3">
    <source>
        <dbReference type="Proteomes" id="UP000246740"/>
    </source>
</evidence>
<dbReference type="STRING" id="1882483.A0A317XKD4"/>
<reference evidence="2 3" key="1">
    <citation type="journal article" date="2018" name="Mol. Biol. Evol.">
        <title>Broad Genomic Sampling Reveals a Smut Pathogenic Ancestry of the Fungal Clade Ustilaginomycotina.</title>
        <authorList>
            <person name="Kijpornyongpan T."/>
            <person name="Mondo S.J."/>
            <person name="Barry K."/>
            <person name="Sandor L."/>
            <person name="Lee J."/>
            <person name="Lipzen A."/>
            <person name="Pangilinan J."/>
            <person name="LaButti K."/>
            <person name="Hainaut M."/>
            <person name="Henrissat B."/>
            <person name="Grigoriev I.V."/>
            <person name="Spatafora J.W."/>
            <person name="Aime M.C."/>
        </authorList>
    </citation>
    <scope>NUCLEOTIDE SEQUENCE [LARGE SCALE GENOMIC DNA]</scope>
    <source>
        <strain evidence="2 3">MCA 3645</strain>
    </source>
</reference>
<protein>
    <submittedName>
        <fullName evidence="2">NAD(P)-binding protein</fullName>
    </submittedName>
</protein>
<evidence type="ECO:0000313" key="2">
    <source>
        <dbReference type="EMBL" id="PWY98279.1"/>
    </source>
</evidence>
<dbReference type="Pfam" id="PF13460">
    <property type="entry name" value="NAD_binding_10"/>
    <property type="match status" value="1"/>
</dbReference>
<dbReference type="Gene3D" id="3.40.50.720">
    <property type="entry name" value="NAD(P)-binding Rossmann-like Domain"/>
    <property type="match status" value="1"/>
</dbReference>
<dbReference type="PANTHER" id="PTHR15020">
    <property type="entry name" value="FLAVIN REDUCTASE-RELATED"/>
    <property type="match status" value="1"/>
</dbReference>
<dbReference type="FunCoup" id="A0A317XKD4">
    <property type="interactions" value="12"/>
</dbReference>
<proteinExistence type="predicted"/>
<gene>
    <name evidence="2" type="ORF">BCV70DRAFT_220991</name>
</gene>
<name>A0A317XKD4_9BASI</name>
<keyword evidence="3" id="KW-1185">Reference proteome</keyword>
<dbReference type="AlphaFoldDB" id="A0A317XKD4"/>
<dbReference type="EMBL" id="KZ819199">
    <property type="protein sequence ID" value="PWY98279.1"/>
    <property type="molecule type" value="Genomic_DNA"/>
</dbReference>
<dbReference type="OrthoDB" id="10254604at2759"/>
<dbReference type="PANTHER" id="PTHR15020:SF50">
    <property type="entry name" value="UPF0659 PROTEIN YMR090W"/>
    <property type="match status" value="1"/>
</dbReference>